<keyword evidence="4" id="KW-1185">Reference proteome</keyword>
<feature type="domain" description="DUF1468" evidence="2">
    <location>
        <begin position="7"/>
        <end position="144"/>
    </location>
</feature>
<reference evidence="4" key="1">
    <citation type="journal article" date="2019" name="Int. J. Syst. Evol. Microbiol.">
        <title>The Global Catalogue of Microorganisms (GCM) 10K type strain sequencing project: providing services to taxonomists for standard genome sequencing and annotation.</title>
        <authorList>
            <consortium name="The Broad Institute Genomics Platform"/>
            <consortium name="The Broad Institute Genome Sequencing Center for Infectious Disease"/>
            <person name="Wu L."/>
            <person name="Ma J."/>
        </authorList>
    </citation>
    <scope>NUCLEOTIDE SEQUENCE [LARGE SCALE GENOMIC DNA]</scope>
    <source>
        <strain evidence="4">CGMCC 1.15419</strain>
    </source>
</reference>
<evidence type="ECO:0000313" key="4">
    <source>
        <dbReference type="Proteomes" id="UP000640509"/>
    </source>
</evidence>
<comment type="caution">
    <text evidence="3">The sequence shown here is derived from an EMBL/GenBank/DDBJ whole genome shotgun (WGS) entry which is preliminary data.</text>
</comment>
<feature type="transmembrane region" description="Helical" evidence="1">
    <location>
        <begin position="76"/>
        <end position="93"/>
    </location>
</feature>
<keyword evidence="1" id="KW-0812">Transmembrane</keyword>
<proteinExistence type="predicted"/>
<name>A0ABQ1VPB6_9RHOB</name>
<feature type="transmembrane region" description="Helical" evidence="1">
    <location>
        <begin position="35"/>
        <end position="55"/>
    </location>
</feature>
<gene>
    <name evidence="3" type="ORF">GCM10011402_37480</name>
</gene>
<evidence type="ECO:0000313" key="3">
    <source>
        <dbReference type="EMBL" id="GGF81358.1"/>
    </source>
</evidence>
<dbReference type="RefSeq" id="WP_188717246.1">
    <property type="nucleotide sequence ID" value="NZ_BMIV01000035.1"/>
</dbReference>
<dbReference type="Proteomes" id="UP000640509">
    <property type="component" value="Unassembled WGS sequence"/>
</dbReference>
<keyword evidence="1" id="KW-0472">Membrane</keyword>
<accession>A0ABQ1VPB6</accession>
<organism evidence="3 4">
    <name type="scientific">Paracoccus acridae</name>
    <dbReference type="NCBI Taxonomy" id="1795310"/>
    <lineage>
        <taxon>Bacteria</taxon>
        <taxon>Pseudomonadati</taxon>
        <taxon>Pseudomonadota</taxon>
        <taxon>Alphaproteobacteria</taxon>
        <taxon>Rhodobacterales</taxon>
        <taxon>Paracoccaceae</taxon>
        <taxon>Paracoccus</taxon>
    </lineage>
</organism>
<keyword evidence="1" id="KW-1133">Transmembrane helix</keyword>
<dbReference type="InterPro" id="IPR009936">
    <property type="entry name" value="DUF1468"/>
</dbReference>
<protein>
    <recommendedName>
        <fullName evidence="2">DUF1468 domain-containing protein</fullName>
    </recommendedName>
</protein>
<dbReference type="Pfam" id="PF07331">
    <property type="entry name" value="TctB"/>
    <property type="match status" value="1"/>
</dbReference>
<feature type="transmembrane region" description="Helical" evidence="1">
    <location>
        <begin position="122"/>
        <end position="145"/>
    </location>
</feature>
<evidence type="ECO:0000259" key="2">
    <source>
        <dbReference type="Pfam" id="PF07331"/>
    </source>
</evidence>
<sequence>MRLPDFWTGLAFAAFGLAIALIARGFPVPAGAASPRLFPTIIGAAMALMGAAIALRGLRNAADFTMPEWLGKPRRMALMAYLPLAIVVFALTAPTYGTIAVAVPIMIVHCMIYGLKPLPAVAMGLVAGTAIPLAFSELLGIPLPYGLIEGLL</sequence>
<evidence type="ECO:0000256" key="1">
    <source>
        <dbReference type="SAM" id="Phobius"/>
    </source>
</evidence>
<dbReference type="EMBL" id="BMIV01000035">
    <property type="protein sequence ID" value="GGF81358.1"/>
    <property type="molecule type" value="Genomic_DNA"/>
</dbReference>